<keyword evidence="1" id="KW-0472">Membrane</keyword>
<evidence type="ECO:0000256" key="1">
    <source>
        <dbReference type="SAM" id="Phobius"/>
    </source>
</evidence>
<gene>
    <name evidence="2" type="ORF">I79_010010</name>
</gene>
<protein>
    <submittedName>
        <fullName evidence="2">Uncharacterized protein</fullName>
    </submittedName>
</protein>
<keyword evidence="1" id="KW-0812">Transmembrane</keyword>
<evidence type="ECO:0000313" key="2">
    <source>
        <dbReference type="EMBL" id="EGW02031.1"/>
    </source>
</evidence>
<reference evidence="3" key="1">
    <citation type="journal article" date="2011" name="Nat. Biotechnol.">
        <title>The genomic sequence of the Chinese hamster ovary (CHO)-K1 cell line.</title>
        <authorList>
            <person name="Xu X."/>
            <person name="Nagarajan H."/>
            <person name="Lewis N.E."/>
            <person name="Pan S."/>
            <person name="Cai Z."/>
            <person name="Liu X."/>
            <person name="Chen W."/>
            <person name="Xie M."/>
            <person name="Wang W."/>
            <person name="Hammond S."/>
            <person name="Andersen M.R."/>
            <person name="Neff N."/>
            <person name="Passarelli B."/>
            <person name="Koh W."/>
            <person name="Fan H.C."/>
            <person name="Wang J."/>
            <person name="Gui Y."/>
            <person name="Lee K.H."/>
            <person name="Betenbaugh M.J."/>
            <person name="Quake S.R."/>
            <person name="Famili I."/>
            <person name="Palsson B.O."/>
            <person name="Wang J."/>
        </authorList>
    </citation>
    <scope>NUCLEOTIDE SEQUENCE [LARGE SCALE GENOMIC DNA]</scope>
    <source>
        <strain evidence="3">CHO K1 cell line</strain>
    </source>
</reference>
<name>G3HHB2_CRIGR</name>
<feature type="transmembrane region" description="Helical" evidence="1">
    <location>
        <begin position="26"/>
        <end position="44"/>
    </location>
</feature>
<sequence>MSVEIVDEHQQAQLLISWGRKIGSDIIIDIIIAIIGRYLGHCYYKNIIHRKQFKHCLKSY</sequence>
<proteinExistence type="predicted"/>
<dbReference type="InParanoid" id="G3HHB2"/>
<keyword evidence="1" id="KW-1133">Transmembrane helix</keyword>
<dbReference type="AlphaFoldDB" id="G3HHB2"/>
<accession>G3HHB2</accession>
<evidence type="ECO:0000313" key="3">
    <source>
        <dbReference type="Proteomes" id="UP000001075"/>
    </source>
</evidence>
<dbReference type="Proteomes" id="UP000001075">
    <property type="component" value="Unassembled WGS sequence"/>
</dbReference>
<organism evidence="2 3">
    <name type="scientific">Cricetulus griseus</name>
    <name type="common">Chinese hamster</name>
    <name type="synonym">Cricetulus barabensis griseus</name>
    <dbReference type="NCBI Taxonomy" id="10029"/>
    <lineage>
        <taxon>Eukaryota</taxon>
        <taxon>Metazoa</taxon>
        <taxon>Chordata</taxon>
        <taxon>Craniata</taxon>
        <taxon>Vertebrata</taxon>
        <taxon>Euteleostomi</taxon>
        <taxon>Mammalia</taxon>
        <taxon>Eutheria</taxon>
        <taxon>Euarchontoglires</taxon>
        <taxon>Glires</taxon>
        <taxon>Rodentia</taxon>
        <taxon>Myomorpha</taxon>
        <taxon>Muroidea</taxon>
        <taxon>Cricetidae</taxon>
        <taxon>Cricetinae</taxon>
        <taxon>Cricetulus</taxon>
    </lineage>
</organism>
<dbReference type="EMBL" id="JH000375">
    <property type="protein sequence ID" value="EGW02031.1"/>
    <property type="molecule type" value="Genomic_DNA"/>
</dbReference>